<evidence type="ECO:0000313" key="4">
    <source>
        <dbReference type="Proteomes" id="UP000050413"/>
    </source>
</evidence>
<evidence type="ECO:0000313" key="5">
    <source>
        <dbReference type="Proteomes" id="UP000182045"/>
    </source>
</evidence>
<protein>
    <recommendedName>
        <fullName evidence="6">Outer membrane protein</fullName>
    </recommendedName>
</protein>
<dbReference type="AlphaFoldDB" id="A0A0N8K7A4"/>
<feature type="signal peptide" evidence="1">
    <location>
        <begin position="1"/>
        <end position="24"/>
    </location>
</feature>
<dbReference type="RefSeq" id="WP_072246383.1">
    <property type="nucleotide sequence ID" value="NZ_FBYC01000004.1"/>
</dbReference>
<dbReference type="EMBL" id="LJSG01000015">
    <property type="protein sequence ID" value="KPP91185.1"/>
    <property type="molecule type" value="Genomic_DNA"/>
</dbReference>
<dbReference type="Proteomes" id="UP000050413">
    <property type="component" value="Unassembled WGS sequence"/>
</dbReference>
<evidence type="ECO:0000313" key="2">
    <source>
        <dbReference type="EMBL" id="CUX82181.1"/>
    </source>
</evidence>
<reference evidence="2 5" key="2">
    <citation type="submission" date="2016-01" db="EMBL/GenBank/DDBJ databases">
        <authorList>
            <person name="Varghese N."/>
        </authorList>
    </citation>
    <scope>NUCLEOTIDE SEQUENCE [LARGE SCALE GENOMIC DNA]</scope>
    <source>
        <strain evidence="2 5">HL-91</strain>
    </source>
</reference>
<feature type="chain" id="PRO_5010288599" description="Outer membrane protein" evidence="1">
    <location>
        <begin position="25"/>
        <end position="247"/>
    </location>
</feature>
<evidence type="ECO:0000313" key="3">
    <source>
        <dbReference type="EMBL" id="KPP91185.1"/>
    </source>
</evidence>
<gene>
    <name evidence="2" type="ORF">Ga0058931_2216</name>
    <name evidence="3" type="ORF">HLUCCA05_15005</name>
</gene>
<keyword evidence="5" id="KW-1185">Reference proteome</keyword>
<dbReference type="Proteomes" id="UP000182045">
    <property type="component" value="Unassembled WGS sequence"/>
</dbReference>
<keyword evidence="1" id="KW-0732">Signal</keyword>
<dbReference type="EMBL" id="FBYC01000004">
    <property type="protein sequence ID" value="CUX82181.1"/>
    <property type="molecule type" value="Genomic_DNA"/>
</dbReference>
<evidence type="ECO:0000256" key="1">
    <source>
        <dbReference type="SAM" id="SignalP"/>
    </source>
</evidence>
<dbReference type="STRING" id="1666912.Ga0058931_2216"/>
<comment type="caution">
    <text evidence="3">The sequence shown here is derived from an EMBL/GenBank/DDBJ whole genome shotgun (WGS) entry which is preliminary data.</text>
</comment>
<sequence>MLRNTTSSAIGALVAAAFFTTAPAASHAQDWTGQVTLYGWGAGVGGDLTPFTGAPTLSFDKSLTEVLKDLDAAFFATGFARRGDFVVFGDFTYSSSSRNGLTPGGPASGEVTITSLTLAAGQRFEAGSETTVDVMGGLRGWKLDGLVSAPLVGVSLAPEKTFVDPILALRVNTPISDRWSVLSYADFGGFGVGSDLTWQAAVTANYQATDNLFLSFGYRHLYLDYRDGGTVFKGAMSGPLIGATWRF</sequence>
<reference evidence="3 4" key="1">
    <citation type="submission" date="2015-09" db="EMBL/GenBank/DDBJ databases">
        <title>Identification and resolution of microdiversity through metagenomic sequencing of parallel consortia.</title>
        <authorList>
            <person name="Nelson W.C."/>
            <person name="Romine M.F."/>
            <person name="Lindemann S.R."/>
        </authorList>
    </citation>
    <scope>NUCLEOTIDE SEQUENCE [LARGE SCALE GENOMIC DNA]</scope>
    <source>
        <strain evidence="3">HL-91</strain>
    </source>
</reference>
<organism evidence="3 4">
    <name type="scientific">Roseibaca calidilacus</name>
    <dbReference type="NCBI Taxonomy" id="1666912"/>
    <lineage>
        <taxon>Bacteria</taxon>
        <taxon>Pseudomonadati</taxon>
        <taxon>Pseudomonadota</taxon>
        <taxon>Alphaproteobacteria</taxon>
        <taxon>Rhodobacterales</taxon>
        <taxon>Paracoccaceae</taxon>
        <taxon>Roseinatronobacter</taxon>
    </lineage>
</organism>
<proteinExistence type="predicted"/>
<evidence type="ECO:0008006" key="6">
    <source>
        <dbReference type="Google" id="ProtNLM"/>
    </source>
</evidence>
<accession>A0A0N8K7A4</accession>
<name>A0A0N8K7A4_9RHOB</name>